<sequence length="145" mass="16569">MRNIKLTLEKIKRELQTDTRILALYLYGSQSNGDAKRDSDIDLGVLFYQGENHSLLDEGGLSAKLARFGNIHVNILNDKSPLFRFKAIYPQKVVFCKNAGERADFEVATRNEYNDIEPYLNEAYEASVEQAKNNLCSTKKEFRKG</sequence>
<reference evidence="2 3" key="1">
    <citation type="submission" date="2017-09" db="EMBL/GenBank/DDBJ databases">
        <title>Depth-based differentiation of microbial function through sediment-hosted aquifers and enrichment of novel symbionts in the deep terrestrial subsurface.</title>
        <authorList>
            <person name="Probst A.J."/>
            <person name="Ladd B."/>
            <person name="Jarett J.K."/>
            <person name="Geller-Mcgrath D.E."/>
            <person name="Sieber C.M."/>
            <person name="Emerson J.B."/>
            <person name="Anantharaman K."/>
            <person name="Thomas B.C."/>
            <person name="Malmstrom R."/>
            <person name="Stieglmeier M."/>
            <person name="Klingl A."/>
            <person name="Woyke T."/>
            <person name="Ryan C.M."/>
            <person name="Banfield J.F."/>
        </authorList>
    </citation>
    <scope>NUCLEOTIDE SEQUENCE [LARGE SCALE GENOMIC DNA]</scope>
    <source>
        <strain evidence="2">CG23_combo_of_CG06-09_8_20_14_all_40_14</strain>
    </source>
</reference>
<dbReference type="SUPFAM" id="SSF81301">
    <property type="entry name" value="Nucleotidyltransferase"/>
    <property type="match status" value="1"/>
</dbReference>
<dbReference type="PANTHER" id="PTHR43852:SF3">
    <property type="entry name" value="NUCLEOTIDYLTRANSFERASE"/>
    <property type="match status" value="1"/>
</dbReference>
<dbReference type="Gene3D" id="3.30.460.10">
    <property type="entry name" value="Beta Polymerase, domain 2"/>
    <property type="match status" value="1"/>
</dbReference>
<dbReference type="Pfam" id="PF18765">
    <property type="entry name" value="Polbeta"/>
    <property type="match status" value="1"/>
</dbReference>
<protein>
    <recommendedName>
        <fullName evidence="1">Polymerase beta nucleotidyltransferase domain-containing protein</fullName>
    </recommendedName>
</protein>
<dbReference type="InterPro" id="IPR041633">
    <property type="entry name" value="Polbeta"/>
</dbReference>
<gene>
    <name evidence="2" type="ORF">COX53_01435</name>
</gene>
<comment type="caution">
    <text evidence="2">The sequence shown here is derived from an EMBL/GenBank/DDBJ whole genome shotgun (WGS) entry which is preliminary data.</text>
</comment>
<dbReference type="CDD" id="cd05403">
    <property type="entry name" value="NT_KNTase_like"/>
    <property type="match status" value="1"/>
</dbReference>
<dbReference type="InterPro" id="IPR043519">
    <property type="entry name" value="NT_sf"/>
</dbReference>
<evidence type="ECO:0000313" key="2">
    <source>
        <dbReference type="EMBL" id="PIP04656.1"/>
    </source>
</evidence>
<organism evidence="2 3">
    <name type="scientific">candidate division WWE3 bacterium CG23_combo_of_CG06-09_8_20_14_all_40_14</name>
    <dbReference type="NCBI Taxonomy" id="1975095"/>
    <lineage>
        <taxon>Bacteria</taxon>
        <taxon>Katanobacteria</taxon>
    </lineage>
</organism>
<proteinExistence type="predicted"/>
<dbReference type="InterPro" id="IPR052930">
    <property type="entry name" value="TA_antitoxin_MntA"/>
</dbReference>
<name>A0A2G9XCG4_UNCKA</name>
<evidence type="ECO:0000259" key="1">
    <source>
        <dbReference type="Pfam" id="PF18765"/>
    </source>
</evidence>
<dbReference type="EMBL" id="PCQY01000018">
    <property type="protein sequence ID" value="PIP04656.1"/>
    <property type="molecule type" value="Genomic_DNA"/>
</dbReference>
<dbReference type="NCBIfam" id="NF047752">
    <property type="entry name" value="MntA_antitoxin"/>
    <property type="match status" value="1"/>
</dbReference>
<dbReference type="PANTHER" id="PTHR43852">
    <property type="entry name" value="NUCLEOTIDYLTRANSFERASE"/>
    <property type="match status" value="1"/>
</dbReference>
<dbReference type="AlphaFoldDB" id="A0A2G9XCG4"/>
<feature type="domain" description="Polymerase beta nucleotidyltransferase" evidence="1">
    <location>
        <begin position="9"/>
        <end position="98"/>
    </location>
</feature>
<dbReference type="Proteomes" id="UP000231388">
    <property type="component" value="Unassembled WGS sequence"/>
</dbReference>
<evidence type="ECO:0000313" key="3">
    <source>
        <dbReference type="Proteomes" id="UP000231388"/>
    </source>
</evidence>
<accession>A0A2G9XCG4</accession>